<proteinExistence type="predicted"/>
<dbReference type="RefSeq" id="WP_344727287.1">
    <property type="nucleotide sequence ID" value="NZ_BAAAUS010000043.1"/>
</dbReference>
<dbReference type="Proteomes" id="UP001597114">
    <property type="component" value="Unassembled WGS sequence"/>
</dbReference>
<feature type="domain" description="FAD-binding" evidence="2">
    <location>
        <begin position="5"/>
        <end position="340"/>
    </location>
</feature>
<evidence type="ECO:0000259" key="2">
    <source>
        <dbReference type="Pfam" id="PF01494"/>
    </source>
</evidence>
<dbReference type="Gene3D" id="3.50.50.60">
    <property type="entry name" value="FAD/NAD(P)-binding domain"/>
    <property type="match status" value="2"/>
</dbReference>
<accession>A0ABW4F171</accession>
<evidence type="ECO:0000256" key="1">
    <source>
        <dbReference type="ARBA" id="ARBA00023002"/>
    </source>
</evidence>
<gene>
    <name evidence="3" type="ORF">ACFSJD_22995</name>
</gene>
<protein>
    <submittedName>
        <fullName evidence="3">FAD-dependent monooxygenase</fullName>
    </submittedName>
</protein>
<evidence type="ECO:0000313" key="3">
    <source>
        <dbReference type="EMBL" id="MFD1520380.1"/>
    </source>
</evidence>
<dbReference type="SUPFAM" id="SSF51905">
    <property type="entry name" value="FAD/NAD(P)-binding domain"/>
    <property type="match status" value="1"/>
</dbReference>
<organism evidence="3 4">
    <name type="scientific">Pseudonocardia yunnanensis</name>
    <dbReference type="NCBI Taxonomy" id="58107"/>
    <lineage>
        <taxon>Bacteria</taxon>
        <taxon>Bacillati</taxon>
        <taxon>Actinomycetota</taxon>
        <taxon>Actinomycetes</taxon>
        <taxon>Pseudonocardiales</taxon>
        <taxon>Pseudonocardiaceae</taxon>
        <taxon>Pseudonocardia</taxon>
    </lineage>
</organism>
<dbReference type="PRINTS" id="PR00420">
    <property type="entry name" value="RNGMNOXGNASE"/>
</dbReference>
<keyword evidence="1" id="KW-0560">Oxidoreductase</keyword>
<dbReference type="PANTHER" id="PTHR43476:SF5">
    <property type="entry name" value="FAD-DEPENDENT MONOOXYGENASE"/>
    <property type="match status" value="1"/>
</dbReference>
<dbReference type="InterPro" id="IPR050631">
    <property type="entry name" value="PheA/TfdB_FAD_monoxygenase"/>
</dbReference>
<reference evidence="4" key="1">
    <citation type="journal article" date="2019" name="Int. J. Syst. Evol. Microbiol.">
        <title>The Global Catalogue of Microorganisms (GCM) 10K type strain sequencing project: providing services to taxonomists for standard genome sequencing and annotation.</title>
        <authorList>
            <consortium name="The Broad Institute Genomics Platform"/>
            <consortium name="The Broad Institute Genome Sequencing Center for Infectious Disease"/>
            <person name="Wu L."/>
            <person name="Ma J."/>
        </authorList>
    </citation>
    <scope>NUCLEOTIDE SEQUENCE [LARGE SCALE GENOMIC DNA]</scope>
    <source>
        <strain evidence="4">CCM 7043</strain>
    </source>
</reference>
<name>A0ABW4F171_9PSEU</name>
<dbReference type="GO" id="GO:0004497">
    <property type="term" value="F:monooxygenase activity"/>
    <property type="evidence" value="ECO:0007669"/>
    <property type="project" value="UniProtKB-KW"/>
</dbReference>
<keyword evidence="4" id="KW-1185">Reference proteome</keyword>
<comment type="caution">
    <text evidence="3">The sequence shown here is derived from an EMBL/GenBank/DDBJ whole genome shotgun (WGS) entry which is preliminary data.</text>
</comment>
<dbReference type="Pfam" id="PF01494">
    <property type="entry name" value="FAD_binding_3"/>
    <property type="match status" value="1"/>
</dbReference>
<keyword evidence="3" id="KW-0503">Monooxygenase</keyword>
<evidence type="ECO:0000313" key="4">
    <source>
        <dbReference type="Proteomes" id="UP001597114"/>
    </source>
</evidence>
<dbReference type="InterPro" id="IPR036188">
    <property type="entry name" value="FAD/NAD-bd_sf"/>
</dbReference>
<sequence>MNEDVRCVVVGGGPAGMVLTYLLARGGAKVTLLESRGDFDRRFRGDSIAPSILDHLDVLGLAAPMLETLPHTVADAFVWRTPARAYTLADYRSASRTHPYYALVPQAVFLPFMAEQAQRFPGVDVRMRARVSSLLRGGAGRVAGVEYQRDGQRHELWADLVVAADGRSSKIRQLASVHATELGASLDICWFAVPRRPGDPAMSGLELRCEPGQNVAVLGQGTDWQIGFTIPAGSFPEVRARGVGPLTAVLRRLVPWLDDRVELLTDVNELSLLPVRITSLDRWTEPGLLLIGDAAHVISPVGGNGINLAILDAAEAANRLVGPLTAAVPDHAAIDAAAAEVERARRPLVDRDQRSQVQVERSAAQRLLSGDPRPPLALRVLCAVPGFARLVGRRSARALAVPAPVPQILNGSAPGR</sequence>
<dbReference type="InterPro" id="IPR002938">
    <property type="entry name" value="FAD-bd"/>
</dbReference>
<dbReference type="EMBL" id="JBHUCO010000024">
    <property type="protein sequence ID" value="MFD1520380.1"/>
    <property type="molecule type" value="Genomic_DNA"/>
</dbReference>
<dbReference type="PANTHER" id="PTHR43476">
    <property type="entry name" value="3-(3-HYDROXY-PHENYL)PROPIONATE/3-HYDROXYCINNAMIC ACID HYDROXYLASE"/>
    <property type="match status" value="1"/>
</dbReference>